<dbReference type="EMBL" id="CP003382">
    <property type="protein sequence ID" value="AFZ67925.1"/>
    <property type="molecule type" value="Genomic_DNA"/>
</dbReference>
<name>L0A4H2_DEIPD</name>
<organism evidence="3 4">
    <name type="scientific">Deinococcus peraridilitoris (strain DSM 19664 / LMG 22246 / CIP 109416 / KR-200)</name>
    <dbReference type="NCBI Taxonomy" id="937777"/>
    <lineage>
        <taxon>Bacteria</taxon>
        <taxon>Thermotogati</taxon>
        <taxon>Deinococcota</taxon>
        <taxon>Deinococci</taxon>
        <taxon>Deinococcales</taxon>
        <taxon>Deinococcaceae</taxon>
        <taxon>Deinococcus</taxon>
    </lineage>
</organism>
<evidence type="ECO:0000256" key="1">
    <source>
        <dbReference type="SAM" id="SignalP"/>
    </source>
</evidence>
<dbReference type="InterPro" id="IPR052407">
    <property type="entry name" value="BTB_POZ_domain_cont_9"/>
</dbReference>
<protein>
    <submittedName>
        <fullName evidence="3">F5/8 type C domain-containing protein</fullName>
    </submittedName>
</protein>
<dbReference type="SUPFAM" id="SSF51126">
    <property type="entry name" value="Pectin lyase-like"/>
    <property type="match status" value="1"/>
</dbReference>
<accession>L0A4H2</accession>
<dbReference type="eggNOG" id="COG1409">
    <property type="taxonomic scope" value="Bacteria"/>
</dbReference>
<feature type="domain" description="F5/8 type C" evidence="2">
    <location>
        <begin position="39"/>
        <end position="158"/>
    </location>
</feature>
<dbReference type="InterPro" id="IPR012334">
    <property type="entry name" value="Pectin_lyas_fold"/>
</dbReference>
<feature type="signal peptide" evidence="1">
    <location>
        <begin position="1"/>
        <end position="35"/>
    </location>
</feature>
<dbReference type="PROSITE" id="PS51257">
    <property type="entry name" value="PROKAR_LIPOPROTEIN"/>
    <property type="match status" value="1"/>
</dbReference>
<evidence type="ECO:0000259" key="2">
    <source>
        <dbReference type="PROSITE" id="PS50022"/>
    </source>
</evidence>
<dbReference type="HOGENOM" id="CLU_020401_0_0_0"/>
<reference evidence="4" key="1">
    <citation type="submission" date="2012-03" db="EMBL/GenBank/DDBJ databases">
        <title>Complete sequence of chromosome of Deinococcus peraridilitoris DSM 19664.</title>
        <authorList>
            <person name="Lucas S."/>
            <person name="Copeland A."/>
            <person name="Lapidus A."/>
            <person name="Glavina del Rio T."/>
            <person name="Dalin E."/>
            <person name="Tice H."/>
            <person name="Bruce D."/>
            <person name="Goodwin L."/>
            <person name="Pitluck S."/>
            <person name="Peters L."/>
            <person name="Mikhailova N."/>
            <person name="Lu M."/>
            <person name="Kyrpides N."/>
            <person name="Mavromatis K."/>
            <person name="Ivanova N."/>
            <person name="Brettin T."/>
            <person name="Detter J.C."/>
            <person name="Han C."/>
            <person name="Larimer F."/>
            <person name="Land M."/>
            <person name="Hauser L."/>
            <person name="Markowitz V."/>
            <person name="Cheng J.-F."/>
            <person name="Hugenholtz P."/>
            <person name="Woyke T."/>
            <person name="Wu D."/>
            <person name="Pukall R."/>
            <person name="Steenblock K."/>
            <person name="Brambilla E."/>
            <person name="Klenk H.-P."/>
            <person name="Eisen J.A."/>
        </authorList>
    </citation>
    <scope>NUCLEOTIDE SEQUENCE [LARGE SCALE GENOMIC DNA]</scope>
    <source>
        <strain evidence="4">DSM 19664 / LMG 22246 / CIP 109416 / KR-200</strain>
    </source>
</reference>
<keyword evidence="1" id="KW-0732">Signal</keyword>
<dbReference type="PATRIC" id="fig|937777.3.peg.2457"/>
<dbReference type="OrthoDB" id="3333873at2"/>
<dbReference type="PANTHER" id="PTHR46306">
    <property type="entry name" value="BTB/POZ DOMAIN-CONTAINING PROTEIN 9"/>
    <property type="match status" value="1"/>
</dbReference>
<dbReference type="Proteomes" id="UP000010467">
    <property type="component" value="Chromosome"/>
</dbReference>
<dbReference type="RefSeq" id="WP_015236227.1">
    <property type="nucleotide sequence ID" value="NC_019793.1"/>
</dbReference>
<dbReference type="GO" id="GO:0005737">
    <property type="term" value="C:cytoplasm"/>
    <property type="evidence" value="ECO:0007669"/>
    <property type="project" value="TreeGrafter"/>
</dbReference>
<dbReference type="InterPro" id="IPR008979">
    <property type="entry name" value="Galactose-bd-like_sf"/>
</dbReference>
<dbReference type="eggNOG" id="COG3291">
    <property type="taxonomic scope" value="Bacteria"/>
</dbReference>
<sequence length="731" mass="76898">MSKTAASAFTSTRFATIGGLLSCALLLAGCGSTSAPVPSAAHQQTVSTLAFNTVGVEASSSNTGYAPVQSIDGDLATRWSANGLGSWIRYDLGEARSVGGIQIAFYRGANRKATVDVEVSADGTTWSKVLAGTQSSGTTDALESFDFPGTTSARFVRIVNLGNTENTAISLTEVRFLEVEALIPAAVSASAANSGYPAANSVDGKLDTWWSANGVGQWVRYDFGKSTTLDNVSIAFLKGNVRKASFDVEVSADAASWTKVITNGQSSGTTLAAQTFTFPATGARYLRVVNLGNTENTAAAYTEVSFTTTSPTGLYVAPVVEVAPAPAPVLPTFKSFYVDGANGSDSNDGLTPATAWKSLSKANAAVLAPGESLLFKRGTSYSGTLSAKWSGTSTNPITIGAYGEGANPWIRSGSTSVNISGQFQVLEHLQVTTNSIPGPNPNAVNCKTTPMGWRTGFMFASGSSDNTVRHSLGTGLTAAIHFAEGSSNNNAFHNRLVNNTIMSANTPPAQKYDDDSGAWGVLLNGDNNEIAYNYFEGNTACSEDYGVEGASLEIYKGSNNNMHHNTSINDTTFTELGGNSSKWASNNRFEFNLYAPMNTNGRGEALVIRGRKSSWGANPGTVFNNNTVYNSNLGVFCGEGCAPDILSMHNNVIVTRAGATKDTLWTDGAFDQSNNVFWQLDGQYKVTIAGVKDRNRIGSSFWGDPKFTSPAALDFTRLLGAPLPSAGVFPQ</sequence>
<keyword evidence="4" id="KW-1185">Reference proteome</keyword>
<evidence type="ECO:0000313" key="4">
    <source>
        <dbReference type="Proteomes" id="UP000010467"/>
    </source>
</evidence>
<dbReference type="SUPFAM" id="SSF49785">
    <property type="entry name" value="Galactose-binding domain-like"/>
    <property type="match status" value="2"/>
</dbReference>
<dbReference type="PANTHER" id="PTHR46306:SF1">
    <property type="entry name" value="BTB_POZ DOMAIN-CONTAINING PROTEIN 9"/>
    <property type="match status" value="1"/>
</dbReference>
<proteinExistence type="predicted"/>
<feature type="chain" id="PRO_5003938996" evidence="1">
    <location>
        <begin position="36"/>
        <end position="731"/>
    </location>
</feature>
<dbReference type="PROSITE" id="PS50022">
    <property type="entry name" value="FA58C_3"/>
    <property type="match status" value="2"/>
</dbReference>
<dbReference type="KEGG" id="dpd:Deipe_2453"/>
<dbReference type="STRING" id="937777.Deipe_2453"/>
<dbReference type="AlphaFoldDB" id="L0A4H2"/>
<gene>
    <name evidence="3" type="ordered locus">Deipe_2453</name>
</gene>
<dbReference type="Pfam" id="PF00754">
    <property type="entry name" value="F5_F8_type_C"/>
    <property type="match status" value="2"/>
</dbReference>
<dbReference type="InterPro" id="IPR011050">
    <property type="entry name" value="Pectin_lyase_fold/virulence"/>
</dbReference>
<feature type="domain" description="F5/8 type C" evidence="2">
    <location>
        <begin position="164"/>
        <end position="307"/>
    </location>
</feature>
<dbReference type="Gene3D" id="2.160.20.10">
    <property type="entry name" value="Single-stranded right-handed beta-helix, Pectin lyase-like"/>
    <property type="match status" value="1"/>
</dbReference>
<dbReference type="Gene3D" id="2.60.120.260">
    <property type="entry name" value="Galactose-binding domain-like"/>
    <property type="match status" value="2"/>
</dbReference>
<dbReference type="InterPro" id="IPR000421">
    <property type="entry name" value="FA58C"/>
</dbReference>
<evidence type="ECO:0000313" key="3">
    <source>
        <dbReference type="EMBL" id="AFZ67925.1"/>
    </source>
</evidence>